<dbReference type="Pfam" id="PF03466">
    <property type="entry name" value="LysR_substrate"/>
    <property type="match status" value="1"/>
</dbReference>
<dbReference type="InterPro" id="IPR000847">
    <property type="entry name" value="LysR_HTH_N"/>
</dbReference>
<dbReference type="GeneID" id="99682770"/>
<evidence type="ECO:0000259" key="5">
    <source>
        <dbReference type="PROSITE" id="PS50931"/>
    </source>
</evidence>
<dbReference type="GO" id="GO:0003700">
    <property type="term" value="F:DNA-binding transcription factor activity"/>
    <property type="evidence" value="ECO:0007669"/>
    <property type="project" value="InterPro"/>
</dbReference>
<dbReference type="OrthoDB" id="646694at2"/>
<keyword evidence="2" id="KW-0805">Transcription regulation</keyword>
<dbReference type="InterPro" id="IPR005119">
    <property type="entry name" value="LysR_subst-bd"/>
</dbReference>
<evidence type="ECO:0000256" key="3">
    <source>
        <dbReference type="ARBA" id="ARBA00023125"/>
    </source>
</evidence>
<reference evidence="6 7" key="1">
    <citation type="submission" date="2019-03" db="EMBL/GenBank/DDBJ databases">
        <title>Genomic Encyclopedia of Type Strains, Phase IV (KMG-IV): sequencing the most valuable type-strain genomes for metagenomic binning, comparative biology and taxonomic classification.</title>
        <authorList>
            <person name="Goeker M."/>
        </authorList>
    </citation>
    <scope>NUCLEOTIDE SEQUENCE [LARGE SCALE GENOMIC DNA]</scope>
    <source>
        <strain evidence="6 7">DSM 1709</strain>
    </source>
</reference>
<dbReference type="PRINTS" id="PR00039">
    <property type="entry name" value="HTHLYSR"/>
</dbReference>
<dbReference type="EMBL" id="SLXD01000024">
    <property type="protein sequence ID" value="TCO97124.1"/>
    <property type="molecule type" value="Genomic_DNA"/>
</dbReference>
<protein>
    <submittedName>
        <fullName evidence="6">DNA-binding transcriptional LysR family regulator</fullName>
    </submittedName>
</protein>
<dbReference type="GO" id="GO:0005829">
    <property type="term" value="C:cytosol"/>
    <property type="evidence" value="ECO:0007669"/>
    <property type="project" value="TreeGrafter"/>
</dbReference>
<evidence type="ECO:0000256" key="2">
    <source>
        <dbReference type="ARBA" id="ARBA00023015"/>
    </source>
</evidence>
<dbReference type="InterPro" id="IPR036388">
    <property type="entry name" value="WH-like_DNA-bd_sf"/>
</dbReference>
<dbReference type="SUPFAM" id="SSF46785">
    <property type="entry name" value="Winged helix' DNA-binding domain"/>
    <property type="match status" value="1"/>
</dbReference>
<evidence type="ECO:0000256" key="1">
    <source>
        <dbReference type="ARBA" id="ARBA00009437"/>
    </source>
</evidence>
<dbReference type="CDD" id="cd08440">
    <property type="entry name" value="PBP2_LTTR_like_4"/>
    <property type="match status" value="1"/>
</dbReference>
<dbReference type="Proteomes" id="UP000295106">
    <property type="component" value="Unassembled WGS sequence"/>
</dbReference>
<dbReference type="InterPro" id="IPR050950">
    <property type="entry name" value="HTH-type_LysR_regulators"/>
</dbReference>
<comment type="caution">
    <text evidence="6">The sequence shown here is derived from an EMBL/GenBank/DDBJ whole genome shotgun (WGS) entry which is preliminary data.</text>
</comment>
<comment type="similarity">
    <text evidence="1">Belongs to the LysR transcriptional regulatory family.</text>
</comment>
<dbReference type="Gene3D" id="3.40.190.290">
    <property type="match status" value="1"/>
</dbReference>
<dbReference type="Gene3D" id="1.10.10.10">
    <property type="entry name" value="Winged helix-like DNA-binding domain superfamily/Winged helix DNA-binding domain"/>
    <property type="match status" value="1"/>
</dbReference>
<sequence>MSINISFRLLKAFLTLVEQKNFTRAAEHCHVSQSTLSGMIQRLEEDVGTRLFDRDTRNVVLTPEGALFADAARHLVAEIERTFSELDDFVAKKKGRVGIATMPSIAGDWLPPVVGEYRQRWPGIAVEIYDVLSDTCMQLLNSGDADIAIAAPNTPLDEYCSEHFHSDRFYLVCRRDHRVARLESVALDDLDGCDFIRLSRQTSVHQHVVNAVGATGVTSSTFQVDYLSTVAGLIRHGLGVSLLPELALTQFRDPELVAVPLAPPGITRPIHVIWRKDRPLSIAADAMLELIRERKGSAGQA</sequence>
<accession>A0A4R2LXQ5</accession>
<feature type="domain" description="HTH lysR-type" evidence="5">
    <location>
        <begin position="5"/>
        <end position="62"/>
    </location>
</feature>
<keyword evidence="4" id="KW-0804">Transcription</keyword>
<evidence type="ECO:0000256" key="4">
    <source>
        <dbReference type="ARBA" id="ARBA00023163"/>
    </source>
</evidence>
<evidence type="ECO:0000313" key="6">
    <source>
        <dbReference type="EMBL" id="TCO97124.1"/>
    </source>
</evidence>
<dbReference type="AlphaFoldDB" id="A0A4R2LXQ5"/>
<dbReference type="RefSeq" id="WP_132649738.1">
    <property type="nucleotide sequence ID" value="NZ_CP181386.1"/>
</dbReference>
<proteinExistence type="inferred from homology"/>
<keyword evidence="3 6" id="KW-0238">DNA-binding</keyword>
<dbReference type="Pfam" id="PF00126">
    <property type="entry name" value="HTH_1"/>
    <property type="match status" value="1"/>
</dbReference>
<gene>
    <name evidence="6" type="ORF">EV684_1243</name>
</gene>
<dbReference type="PROSITE" id="PS50931">
    <property type="entry name" value="HTH_LYSR"/>
    <property type="match status" value="1"/>
</dbReference>
<organism evidence="6 7">
    <name type="scientific">Rubrivivax gelatinosus</name>
    <name type="common">Rhodocyclus gelatinosus</name>
    <name type="synonym">Rhodopseudomonas gelatinosa</name>
    <dbReference type="NCBI Taxonomy" id="28068"/>
    <lineage>
        <taxon>Bacteria</taxon>
        <taxon>Pseudomonadati</taxon>
        <taxon>Pseudomonadota</taxon>
        <taxon>Betaproteobacteria</taxon>
        <taxon>Burkholderiales</taxon>
        <taxon>Sphaerotilaceae</taxon>
        <taxon>Rubrivivax</taxon>
    </lineage>
</organism>
<dbReference type="InterPro" id="IPR036390">
    <property type="entry name" value="WH_DNA-bd_sf"/>
</dbReference>
<name>A0A4R2LXQ5_RUBGE</name>
<dbReference type="SUPFAM" id="SSF53850">
    <property type="entry name" value="Periplasmic binding protein-like II"/>
    <property type="match status" value="1"/>
</dbReference>
<evidence type="ECO:0000313" key="7">
    <source>
        <dbReference type="Proteomes" id="UP000295106"/>
    </source>
</evidence>
<dbReference type="FunFam" id="1.10.10.10:FF:000001">
    <property type="entry name" value="LysR family transcriptional regulator"/>
    <property type="match status" value="1"/>
</dbReference>
<dbReference type="PANTHER" id="PTHR30419">
    <property type="entry name" value="HTH-TYPE TRANSCRIPTIONAL REGULATOR YBHD"/>
    <property type="match status" value="1"/>
</dbReference>
<dbReference type="GO" id="GO:0003677">
    <property type="term" value="F:DNA binding"/>
    <property type="evidence" value="ECO:0007669"/>
    <property type="project" value="UniProtKB-KW"/>
</dbReference>
<dbReference type="PANTHER" id="PTHR30419:SF8">
    <property type="entry name" value="NITROGEN ASSIMILATION TRANSCRIPTIONAL ACTIVATOR-RELATED"/>
    <property type="match status" value="1"/>
</dbReference>